<evidence type="ECO:0000313" key="2">
    <source>
        <dbReference type="Proteomes" id="UP001140973"/>
    </source>
</evidence>
<reference evidence="1" key="1">
    <citation type="submission" date="2022-02" db="EMBL/GenBank/DDBJ databases">
        <title>Emergence and expansion in Europe of a Vibrio aestuarianus clonal complex pathogenic for oysters.</title>
        <authorList>
            <person name="Mesnil A."/>
            <person name="Travers M.-A."/>
        </authorList>
    </citation>
    <scope>NUCLEOTIDE SEQUENCE</scope>
    <source>
        <strain evidence="1">151-ITT-15-cp-1</strain>
    </source>
</reference>
<comment type="caution">
    <text evidence="1">The sequence shown here is derived from an EMBL/GenBank/DDBJ whole genome shotgun (WGS) entry which is preliminary data.</text>
</comment>
<dbReference type="RefSeq" id="WP_274674240.1">
    <property type="nucleotide sequence ID" value="NZ_JAKNAP010000092.1"/>
</dbReference>
<proteinExistence type="predicted"/>
<dbReference type="AlphaFoldDB" id="A0A9X4FHN7"/>
<accession>A0A9X4FHN7</accession>
<protein>
    <submittedName>
        <fullName evidence="1">Uncharacterized protein</fullName>
    </submittedName>
</protein>
<evidence type="ECO:0000313" key="1">
    <source>
        <dbReference type="EMBL" id="MDE1358827.1"/>
    </source>
</evidence>
<gene>
    <name evidence="1" type="ORF">L9W73_16200</name>
</gene>
<name>A0A9X4FHN7_9VIBR</name>
<sequence>MKRMVEITQDSAGVIEYGSSEFDGFFTGGIQTCLIAVYECDNACILVHDSGQLKIGDITKLIKKHGELKRVTVAFGPELNRQHHQIRLDKIFSNLNYSDKNVEVLERDKSNFAFLFSIDGSASTIENVRPESVQPIPNKDKRMSMIELNNFFLEPNSQKLGLEIQFSKGKYNPPRGLDLSLKEMLKIVKSQPDFFFANLGFLEKAHKSEIISLPKELLEVAKKFNVEEFMYRHLLPEEICQQNVEFRKFVN</sequence>
<organism evidence="1 2">
    <name type="scientific">Vibrio aestuarianus</name>
    <dbReference type="NCBI Taxonomy" id="28171"/>
    <lineage>
        <taxon>Bacteria</taxon>
        <taxon>Pseudomonadati</taxon>
        <taxon>Pseudomonadota</taxon>
        <taxon>Gammaproteobacteria</taxon>
        <taxon>Vibrionales</taxon>
        <taxon>Vibrionaceae</taxon>
        <taxon>Vibrio</taxon>
    </lineage>
</organism>
<dbReference type="EMBL" id="JAKNAP010000092">
    <property type="protein sequence ID" value="MDE1358827.1"/>
    <property type="molecule type" value="Genomic_DNA"/>
</dbReference>
<dbReference type="Proteomes" id="UP001140973">
    <property type="component" value="Unassembled WGS sequence"/>
</dbReference>